<dbReference type="Proteomes" id="UP000087766">
    <property type="component" value="Unplaced"/>
</dbReference>
<dbReference type="KEGG" id="vra:106779890"/>
<keyword evidence="1" id="KW-1185">Reference proteome</keyword>
<sequence length="110" mass="12613">MIDCRPVDSPMDSNQKLRTEEGELFSDPERYRRFVGKLIYLTINRLDLSFVVEVVSQFMQGPCVGHWNVIIHILRYVKKASGQGLLYEEKGSLQVSGYCDADWASSPIDR</sequence>
<name>A0A1S3VZ35_VIGRR</name>
<dbReference type="AlphaFoldDB" id="A0A1S3VZ35"/>
<evidence type="ECO:0000313" key="1">
    <source>
        <dbReference type="Proteomes" id="UP000087766"/>
    </source>
</evidence>
<evidence type="ECO:0000313" key="2">
    <source>
        <dbReference type="RefSeq" id="XP_014523586.1"/>
    </source>
</evidence>
<dbReference type="STRING" id="3916.A0A1S3VZ35"/>
<protein>
    <submittedName>
        <fullName evidence="2">Uncharacterized protein LOC106779890</fullName>
    </submittedName>
</protein>
<accession>A0A1S3VZ35</accession>
<organism evidence="1 2">
    <name type="scientific">Vigna radiata var. radiata</name>
    <name type="common">Mung bean</name>
    <name type="synonym">Phaseolus aureus</name>
    <dbReference type="NCBI Taxonomy" id="3916"/>
    <lineage>
        <taxon>Eukaryota</taxon>
        <taxon>Viridiplantae</taxon>
        <taxon>Streptophyta</taxon>
        <taxon>Embryophyta</taxon>
        <taxon>Tracheophyta</taxon>
        <taxon>Spermatophyta</taxon>
        <taxon>Magnoliopsida</taxon>
        <taxon>eudicotyledons</taxon>
        <taxon>Gunneridae</taxon>
        <taxon>Pentapetalae</taxon>
        <taxon>rosids</taxon>
        <taxon>fabids</taxon>
        <taxon>Fabales</taxon>
        <taxon>Fabaceae</taxon>
        <taxon>Papilionoideae</taxon>
        <taxon>50 kb inversion clade</taxon>
        <taxon>NPAAA clade</taxon>
        <taxon>indigoferoid/millettioid clade</taxon>
        <taxon>Phaseoleae</taxon>
        <taxon>Vigna</taxon>
    </lineage>
</organism>
<gene>
    <name evidence="2" type="primary">LOC106779890</name>
</gene>
<proteinExistence type="predicted"/>
<reference evidence="2" key="1">
    <citation type="submission" date="2025-08" db="UniProtKB">
        <authorList>
            <consortium name="RefSeq"/>
        </authorList>
    </citation>
    <scope>IDENTIFICATION</scope>
    <source>
        <tissue evidence="2">Leaf</tissue>
    </source>
</reference>
<dbReference type="PANTHER" id="PTHR11439:SF484">
    <property type="entry name" value="REVERSE TRANSCRIPTASE TY1_COPIA-TYPE DOMAIN-CONTAINING PROTEIN"/>
    <property type="match status" value="1"/>
</dbReference>
<dbReference type="GeneID" id="106779890"/>
<dbReference type="OrthoDB" id="1424613at2759"/>
<dbReference type="PANTHER" id="PTHR11439">
    <property type="entry name" value="GAG-POL-RELATED RETROTRANSPOSON"/>
    <property type="match status" value="1"/>
</dbReference>
<dbReference type="RefSeq" id="XP_014523586.1">
    <property type="nucleotide sequence ID" value="XM_014668100.1"/>
</dbReference>